<dbReference type="Proteomes" id="UP001601442">
    <property type="component" value="Unassembled WGS sequence"/>
</dbReference>
<accession>A0ABW6NYW1</accession>
<dbReference type="Pfam" id="PF03626">
    <property type="entry name" value="COX4_pro"/>
    <property type="match status" value="1"/>
</dbReference>
<dbReference type="InterPro" id="IPR005171">
    <property type="entry name" value="Cyt_c_oxidase_su4_prok"/>
</dbReference>
<dbReference type="RefSeq" id="WP_387394692.1">
    <property type="nucleotide sequence ID" value="NZ_JBIAMT010000002.1"/>
</dbReference>
<feature type="transmembrane region" description="Helical" evidence="6">
    <location>
        <begin position="69"/>
        <end position="89"/>
    </location>
</feature>
<evidence type="ECO:0000256" key="6">
    <source>
        <dbReference type="SAM" id="Phobius"/>
    </source>
</evidence>
<keyword evidence="8" id="KW-1185">Reference proteome</keyword>
<evidence type="ECO:0000313" key="8">
    <source>
        <dbReference type="Proteomes" id="UP001601442"/>
    </source>
</evidence>
<evidence type="ECO:0000256" key="2">
    <source>
        <dbReference type="ARBA" id="ARBA00022475"/>
    </source>
</evidence>
<reference evidence="7 8" key="1">
    <citation type="submission" date="2024-10" db="EMBL/GenBank/DDBJ databases">
        <title>The Natural Products Discovery Center: Release of the First 8490 Sequenced Strains for Exploring Actinobacteria Biosynthetic Diversity.</title>
        <authorList>
            <person name="Kalkreuter E."/>
            <person name="Kautsar S.A."/>
            <person name="Yang D."/>
            <person name="Bader C.D."/>
            <person name="Teijaro C.N."/>
            <person name="Fluegel L."/>
            <person name="Davis C.M."/>
            <person name="Simpson J.R."/>
            <person name="Lauterbach L."/>
            <person name="Steele A.D."/>
            <person name="Gui C."/>
            <person name="Meng S."/>
            <person name="Li G."/>
            <person name="Viehrig K."/>
            <person name="Ye F."/>
            <person name="Su P."/>
            <person name="Kiefer A.F."/>
            <person name="Nichols A."/>
            <person name="Cepeda A.J."/>
            <person name="Yan W."/>
            <person name="Fan B."/>
            <person name="Jiang Y."/>
            <person name="Adhikari A."/>
            <person name="Zheng C.-J."/>
            <person name="Schuster L."/>
            <person name="Cowan T.M."/>
            <person name="Smanski M.J."/>
            <person name="Chevrette M.G."/>
            <person name="De Carvalho L.P.S."/>
            <person name="Shen B."/>
        </authorList>
    </citation>
    <scope>NUCLEOTIDE SEQUENCE [LARGE SCALE GENOMIC DNA]</scope>
    <source>
        <strain evidence="7 8">NPDC004119</strain>
    </source>
</reference>
<proteinExistence type="predicted"/>
<comment type="subcellular location">
    <subcellularLocation>
        <location evidence="1">Cell membrane</location>
        <topology evidence="1">Multi-pass membrane protein</topology>
    </subcellularLocation>
</comment>
<evidence type="ECO:0000256" key="4">
    <source>
        <dbReference type="ARBA" id="ARBA00022989"/>
    </source>
</evidence>
<name>A0ABW6NYW1_9NOCA</name>
<keyword evidence="2" id="KW-1003">Cell membrane</keyword>
<keyword evidence="3 6" id="KW-0812">Transmembrane</keyword>
<keyword evidence="4 6" id="KW-1133">Transmembrane helix</keyword>
<evidence type="ECO:0000313" key="7">
    <source>
        <dbReference type="EMBL" id="MFF0496365.1"/>
    </source>
</evidence>
<feature type="transmembrane region" description="Helical" evidence="6">
    <location>
        <begin position="12"/>
        <end position="31"/>
    </location>
</feature>
<dbReference type="EMBL" id="JBIAMT010000002">
    <property type="protein sequence ID" value="MFF0496365.1"/>
    <property type="molecule type" value="Genomic_DNA"/>
</dbReference>
<organism evidence="7 8">
    <name type="scientific">Nocardia aobensis</name>
    <dbReference type="NCBI Taxonomy" id="257277"/>
    <lineage>
        <taxon>Bacteria</taxon>
        <taxon>Bacillati</taxon>
        <taxon>Actinomycetota</taxon>
        <taxon>Actinomycetes</taxon>
        <taxon>Mycobacteriales</taxon>
        <taxon>Nocardiaceae</taxon>
        <taxon>Nocardia</taxon>
    </lineage>
</organism>
<keyword evidence="5 6" id="KW-0472">Membrane</keyword>
<sequence>MNQEASRPVGASFKVASVWLALVFLTVAVWLESRLISGYGLMIAIISMTSIKVVLVISSYMEIRNAPIWLKSLCAVWVATVFIGIFVILK</sequence>
<evidence type="ECO:0000256" key="3">
    <source>
        <dbReference type="ARBA" id="ARBA00022692"/>
    </source>
</evidence>
<comment type="caution">
    <text evidence="7">The sequence shown here is derived from an EMBL/GenBank/DDBJ whole genome shotgun (WGS) entry which is preliminary data.</text>
</comment>
<evidence type="ECO:0000256" key="5">
    <source>
        <dbReference type="ARBA" id="ARBA00023136"/>
    </source>
</evidence>
<feature type="transmembrane region" description="Helical" evidence="6">
    <location>
        <begin position="37"/>
        <end position="57"/>
    </location>
</feature>
<gene>
    <name evidence="7" type="ORF">ACFYU5_08185</name>
</gene>
<protein>
    <submittedName>
        <fullName evidence="7">Cytochrome C oxidase subunit IV family protein</fullName>
    </submittedName>
</protein>
<evidence type="ECO:0000256" key="1">
    <source>
        <dbReference type="ARBA" id="ARBA00004651"/>
    </source>
</evidence>